<protein>
    <submittedName>
        <fullName evidence="1">Uncharacterized protein</fullName>
    </submittedName>
</protein>
<dbReference type="Proteomes" id="UP000828390">
    <property type="component" value="Unassembled WGS sequence"/>
</dbReference>
<sequence>MLARDSFKSLLLSARKWRRTSLMFFLTTLVIGFLRGGSDIGEAVLAQASSAPKLCSALKTLTLRLVGYHGHQVLPPLDKGKC</sequence>
<dbReference type="AlphaFoldDB" id="A0A9D4H0C7"/>
<reference evidence="1" key="2">
    <citation type="submission" date="2020-11" db="EMBL/GenBank/DDBJ databases">
        <authorList>
            <person name="McCartney M.A."/>
            <person name="Auch B."/>
            <person name="Kono T."/>
            <person name="Mallez S."/>
            <person name="Becker A."/>
            <person name="Gohl D.M."/>
            <person name="Silverstein K.A.T."/>
            <person name="Koren S."/>
            <person name="Bechman K.B."/>
            <person name="Herman A."/>
            <person name="Abrahante J.E."/>
            <person name="Garbe J."/>
        </authorList>
    </citation>
    <scope>NUCLEOTIDE SEQUENCE</scope>
    <source>
        <strain evidence="1">Duluth1</strain>
        <tissue evidence="1">Whole animal</tissue>
    </source>
</reference>
<name>A0A9D4H0C7_DREPO</name>
<comment type="caution">
    <text evidence="1">The sequence shown here is derived from an EMBL/GenBank/DDBJ whole genome shotgun (WGS) entry which is preliminary data.</text>
</comment>
<organism evidence="1 2">
    <name type="scientific">Dreissena polymorpha</name>
    <name type="common">Zebra mussel</name>
    <name type="synonym">Mytilus polymorpha</name>
    <dbReference type="NCBI Taxonomy" id="45954"/>
    <lineage>
        <taxon>Eukaryota</taxon>
        <taxon>Metazoa</taxon>
        <taxon>Spiralia</taxon>
        <taxon>Lophotrochozoa</taxon>
        <taxon>Mollusca</taxon>
        <taxon>Bivalvia</taxon>
        <taxon>Autobranchia</taxon>
        <taxon>Heteroconchia</taxon>
        <taxon>Euheterodonta</taxon>
        <taxon>Imparidentia</taxon>
        <taxon>Neoheterodontei</taxon>
        <taxon>Myida</taxon>
        <taxon>Dreissenoidea</taxon>
        <taxon>Dreissenidae</taxon>
        <taxon>Dreissena</taxon>
    </lineage>
</organism>
<reference evidence="1" key="1">
    <citation type="journal article" date="2019" name="bioRxiv">
        <title>The Genome of the Zebra Mussel, Dreissena polymorpha: A Resource for Invasive Species Research.</title>
        <authorList>
            <person name="McCartney M.A."/>
            <person name="Auch B."/>
            <person name="Kono T."/>
            <person name="Mallez S."/>
            <person name="Zhang Y."/>
            <person name="Obille A."/>
            <person name="Becker A."/>
            <person name="Abrahante J.E."/>
            <person name="Garbe J."/>
            <person name="Badalamenti J.P."/>
            <person name="Herman A."/>
            <person name="Mangelson H."/>
            <person name="Liachko I."/>
            <person name="Sullivan S."/>
            <person name="Sone E.D."/>
            <person name="Koren S."/>
            <person name="Silverstein K.A.T."/>
            <person name="Beckman K.B."/>
            <person name="Gohl D.M."/>
        </authorList>
    </citation>
    <scope>NUCLEOTIDE SEQUENCE</scope>
    <source>
        <strain evidence="1">Duluth1</strain>
        <tissue evidence="1">Whole animal</tissue>
    </source>
</reference>
<dbReference type="EMBL" id="JAIWYP010000005">
    <property type="protein sequence ID" value="KAH3823097.1"/>
    <property type="molecule type" value="Genomic_DNA"/>
</dbReference>
<evidence type="ECO:0000313" key="2">
    <source>
        <dbReference type="Proteomes" id="UP000828390"/>
    </source>
</evidence>
<evidence type="ECO:0000313" key="1">
    <source>
        <dbReference type="EMBL" id="KAH3823097.1"/>
    </source>
</evidence>
<accession>A0A9D4H0C7</accession>
<keyword evidence="2" id="KW-1185">Reference proteome</keyword>
<proteinExistence type="predicted"/>
<gene>
    <name evidence="1" type="ORF">DPMN_124895</name>
</gene>